<dbReference type="PRINTS" id="PR00032">
    <property type="entry name" value="HTHARAC"/>
</dbReference>
<proteinExistence type="predicted"/>
<dbReference type="SUPFAM" id="SSF46689">
    <property type="entry name" value="Homeodomain-like"/>
    <property type="match status" value="2"/>
</dbReference>
<dbReference type="InterPro" id="IPR009057">
    <property type="entry name" value="Homeodomain-like_sf"/>
</dbReference>
<keyword evidence="2" id="KW-0238">DNA-binding</keyword>
<dbReference type="GO" id="GO:0043565">
    <property type="term" value="F:sequence-specific DNA binding"/>
    <property type="evidence" value="ECO:0007669"/>
    <property type="project" value="InterPro"/>
</dbReference>
<protein>
    <submittedName>
        <fullName evidence="6">AraC family transcriptional regulator</fullName>
    </submittedName>
</protein>
<dbReference type="RefSeq" id="WP_129471206.1">
    <property type="nucleotide sequence ID" value="NZ_SAWZ01000005.1"/>
</dbReference>
<dbReference type="Proteomes" id="UP000289784">
    <property type="component" value="Unassembled WGS sequence"/>
</dbReference>
<dbReference type="InterPro" id="IPR020449">
    <property type="entry name" value="Tscrpt_reg_AraC-type_HTH"/>
</dbReference>
<name>A0A4Q1JU44_9GAMM</name>
<dbReference type="Pfam" id="PF12833">
    <property type="entry name" value="HTH_18"/>
    <property type="match status" value="1"/>
</dbReference>
<dbReference type="Pfam" id="PF02311">
    <property type="entry name" value="AraC_binding"/>
    <property type="match status" value="1"/>
</dbReference>
<evidence type="ECO:0000256" key="1">
    <source>
        <dbReference type="ARBA" id="ARBA00023015"/>
    </source>
</evidence>
<dbReference type="Gene3D" id="2.60.120.10">
    <property type="entry name" value="Jelly Rolls"/>
    <property type="match status" value="1"/>
</dbReference>
<evidence type="ECO:0000256" key="4">
    <source>
        <dbReference type="ARBA" id="ARBA00023163"/>
    </source>
</evidence>
<evidence type="ECO:0000313" key="6">
    <source>
        <dbReference type="EMBL" id="RXR05202.1"/>
    </source>
</evidence>
<evidence type="ECO:0000256" key="3">
    <source>
        <dbReference type="ARBA" id="ARBA00023159"/>
    </source>
</evidence>
<dbReference type="Gene3D" id="1.10.10.60">
    <property type="entry name" value="Homeodomain-like"/>
    <property type="match status" value="2"/>
</dbReference>
<dbReference type="PROSITE" id="PS00041">
    <property type="entry name" value="HTH_ARAC_FAMILY_1"/>
    <property type="match status" value="1"/>
</dbReference>
<sequence>MARRATGGLREAFSAQATHLPGVMAVDACSKHRFPRHAHEEFGIGVITAGAQTSWSGRGQVQAQAGELITVNPGEVHDGAPVSASRAWSMLYFAPEVIAQAVEDLGAERGVALELQAPVVRTRPIVRLFGALRAAATASWSTPDAAQSQLLPLLAALLLPAQRMPACDAPGLRRMQEMLEDAPAAAHSLEQMARVCGLSRYQTLRGFQRLTGLTPHAYLNRCRLERARAAIRAGQRLVDVAAAVGYSDQSHFHRVFVRQFGLTPGGYARACIGSRGSVQDRPRRC</sequence>
<dbReference type="GO" id="GO:0003700">
    <property type="term" value="F:DNA-binding transcription factor activity"/>
    <property type="evidence" value="ECO:0007669"/>
    <property type="project" value="InterPro"/>
</dbReference>
<dbReference type="SMART" id="SM00342">
    <property type="entry name" value="HTH_ARAC"/>
    <property type="match status" value="1"/>
</dbReference>
<dbReference type="OrthoDB" id="8737373at2"/>
<dbReference type="EMBL" id="SAWZ01000005">
    <property type="protein sequence ID" value="RXR05202.1"/>
    <property type="molecule type" value="Genomic_DNA"/>
</dbReference>
<dbReference type="InterPro" id="IPR037923">
    <property type="entry name" value="HTH-like"/>
</dbReference>
<dbReference type="InterPro" id="IPR003313">
    <property type="entry name" value="AraC-bd"/>
</dbReference>
<organism evidence="6 7">
    <name type="scientific">Pseudoxanthomonas composti</name>
    <dbReference type="NCBI Taxonomy" id="2137479"/>
    <lineage>
        <taxon>Bacteria</taxon>
        <taxon>Pseudomonadati</taxon>
        <taxon>Pseudomonadota</taxon>
        <taxon>Gammaproteobacteria</taxon>
        <taxon>Lysobacterales</taxon>
        <taxon>Lysobacteraceae</taxon>
        <taxon>Pseudoxanthomonas</taxon>
    </lineage>
</organism>
<evidence type="ECO:0000259" key="5">
    <source>
        <dbReference type="PROSITE" id="PS01124"/>
    </source>
</evidence>
<feature type="domain" description="HTH araC/xylS-type" evidence="5">
    <location>
        <begin position="173"/>
        <end position="270"/>
    </location>
</feature>
<dbReference type="SUPFAM" id="SSF51215">
    <property type="entry name" value="Regulatory protein AraC"/>
    <property type="match status" value="1"/>
</dbReference>
<keyword evidence="3" id="KW-0010">Activator</keyword>
<dbReference type="InterPro" id="IPR018062">
    <property type="entry name" value="HTH_AraC-typ_CS"/>
</dbReference>
<comment type="caution">
    <text evidence="6">The sequence shown here is derived from an EMBL/GenBank/DDBJ whole genome shotgun (WGS) entry which is preliminary data.</text>
</comment>
<evidence type="ECO:0000256" key="2">
    <source>
        <dbReference type="ARBA" id="ARBA00023125"/>
    </source>
</evidence>
<accession>A0A4Q1JU44</accession>
<reference evidence="6 7" key="1">
    <citation type="submission" date="2019-01" db="EMBL/GenBank/DDBJ databases">
        <title>Pseudoxanthomonas composti sp. nov., isolated from compost.</title>
        <authorList>
            <person name="Yang G."/>
        </authorList>
    </citation>
    <scope>NUCLEOTIDE SEQUENCE [LARGE SCALE GENOMIC DNA]</scope>
    <source>
        <strain evidence="6 7">GSS15</strain>
    </source>
</reference>
<dbReference type="AlphaFoldDB" id="A0A4Q1JU44"/>
<keyword evidence="7" id="KW-1185">Reference proteome</keyword>
<dbReference type="InterPro" id="IPR050204">
    <property type="entry name" value="AraC_XylS_family_regulators"/>
</dbReference>
<dbReference type="PROSITE" id="PS01124">
    <property type="entry name" value="HTH_ARAC_FAMILY_2"/>
    <property type="match status" value="1"/>
</dbReference>
<gene>
    <name evidence="6" type="ORF">EPA99_10615</name>
</gene>
<dbReference type="PANTHER" id="PTHR46796:SF2">
    <property type="entry name" value="TRANSCRIPTIONAL REGULATORY PROTEIN"/>
    <property type="match status" value="1"/>
</dbReference>
<dbReference type="PANTHER" id="PTHR46796">
    <property type="entry name" value="HTH-TYPE TRANSCRIPTIONAL ACTIVATOR RHAS-RELATED"/>
    <property type="match status" value="1"/>
</dbReference>
<dbReference type="InterPro" id="IPR014710">
    <property type="entry name" value="RmlC-like_jellyroll"/>
</dbReference>
<keyword evidence="1" id="KW-0805">Transcription regulation</keyword>
<dbReference type="InterPro" id="IPR018060">
    <property type="entry name" value="HTH_AraC"/>
</dbReference>
<keyword evidence="4" id="KW-0804">Transcription</keyword>
<evidence type="ECO:0000313" key="7">
    <source>
        <dbReference type="Proteomes" id="UP000289784"/>
    </source>
</evidence>